<dbReference type="InterPro" id="IPR015943">
    <property type="entry name" value="WD40/YVTN_repeat-like_dom_sf"/>
</dbReference>
<evidence type="ECO:0000313" key="6">
    <source>
        <dbReference type="Proteomes" id="UP000008311"/>
    </source>
</evidence>
<accession>B9RYH5</accession>
<dbReference type="InterPro" id="IPR051179">
    <property type="entry name" value="WD_repeat_multifunction"/>
</dbReference>
<dbReference type="STRING" id="3988.B9RYH5"/>
<dbReference type="PROSITE" id="PS50082">
    <property type="entry name" value="WD_REPEATS_2"/>
    <property type="match status" value="4"/>
</dbReference>
<feature type="repeat" description="WD" evidence="3">
    <location>
        <begin position="277"/>
        <end position="310"/>
    </location>
</feature>
<proteinExistence type="predicted"/>
<dbReference type="SUPFAM" id="SSF50978">
    <property type="entry name" value="WD40 repeat-like"/>
    <property type="match status" value="1"/>
</dbReference>
<keyword evidence="2" id="KW-0677">Repeat</keyword>
<dbReference type="PANTHER" id="PTHR19857">
    <property type="entry name" value="MITOCHONDRIAL DIVISION PROTEIN 1-RELATED"/>
    <property type="match status" value="1"/>
</dbReference>
<sequence>MMNPQDDEGDVYLDESDIINDIILDDEDLTDVVDDEDDSSDNNDSIEAGDGMLLEGGDDSVHVFNNHAGEIYTVACSPTDATLVATGGGDSKEGPTGKKGFIWRISHGDWTAELAGKKEAVSCLSFSHDGQLLASGGLDSTVNIWDINGNQKHKFAYDAADGWHPRGHLVLAGSTDCTAVMWNADNNQLINTFSGHGGSVTCGGFTPDGKIVSTGTEDATFRVWNPVTCEAIHAISFHTERLTCLTISSDSTVALICSEDGSAKIVNITTGKIVSSLSGHSDFIISVEFAPSMLWAATGGRDKKLIIWDLPQSSPRCICNHKLISYTGPTEEASIPCAAGYSNMLEMDRWIPLRGYRLQRWENPDMGQSIWKLHKNIFVGIPVGSCHLSYDGTARVFQMAEFR</sequence>
<feature type="repeat" description="WD" evidence="3">
    <location>
        <begin position="163"/>
        <end position="192"/>
    </location>
</feature>
<feature type="region of interest" description="Disordered" evidence="4">
    <location>
        <begin position="29"/>
        <end position="51"/>
    </location>
</feature>
<organism evidence="5 6">
    <name type="scientific">Ricinus communis</name>
    <name type="common">Castor bean</name>
    <dbReference type="NCBI Taxonomy" id="3988"/>
    <lineage>
        <taxon>Eukaryota</taxon>
        <taxon>Viridiplantae</taxon>
        <taxon>Streptophyta</taxon>
        <taxon>Embryophyta</taxon>
        <taxon>Tracheophyta</taxon>
        <taxon>Spermatophyta</taxon>
        <taxon>Magnoliopsida</taxon>
        <taxon>eudicotyledons</taxon>
        <taxon>Gunneridae</taxon>
        <taxon>Pentapetalae</taxon>
        <taxon>rosids</taxon>
        <taxon>fabids</taxon>
        <taxon>Malpighiales</taxon>
        <taxon>Euphorbiaceae</taxon>
        <taxon>Acalyphoideae</taxon>
        <taxon>Acalypheae</taxon>
        <taxon>Ricinus</taxon>
    </lineage>
</organism>
<dbReference type="AlphaFoldDB" id="B9RYH5"/>
<evidence type="ECO:0000256" key="3">
    <source>
        <dbReference type="PROSITE-ProRule" id="PRU00221"/>
    </source>
</evidence>
<evidence type="ECO:0000256" key="4">
    <source>
        <dbReference type="SAM" id="MobiDB-lite"/>
    </source>
</evidence>
<dbReference type="eggNOG" id="KOG0296">
    <property type="taxonomic scope" value="Eukaryota"/>
</dbReference>
<dbReference type="InterPro" id="IPR001680">
    <property type="entry name" value="WD40_rpt"/>
</dbReference>
<gene>
    <name evidence="5" type="ORF">RCOM_0813300</name>
</gene>
<dbReference type="FunCoup" id="B9RYH5">
    <property type="interactions" value="2679"/>
</dbReference>
<keyword evidence="6" id="KW-1185">Reference proteome</keyword>
<dbReference type="InterPro" id="IPR019775">
    <property type="entry name" value="WD40_repeat_CS"/>
</dbReference>
<feature type="compositionally biased region" description="Acidic residues" evidence="4">
    <location>
        <begin position="29"/>
        <end position="41"/>
    </location>
</feature>
<dbReference type="InterPro" id="IPR020472">
    <property type="entry name" value="WD40_PAC1"/>
</dbReference>
<dbReference type="Proteomes" id="UP000008311">
    <property type="component" value="Unassembled WGS sequence"/>
</dbReference>
<dbReference type="PRINTS" id="PR00320">
    <property type="entry name" value="GPROTEINBRPT"/>
</dbReference>
<dbReference type="Pfam" id="PF00400">
    <property type="entry name" value="WD40"/>
    <property type="match status" value="6"/>
</dbReference>
<keyword evidence="1 3" id="KW-0853">WD repeat</keyword>
<feature type="repeat" description="WD" evidence="3">
    <location>
        <begin position="114"/>
        <end position="155"/>
    </location>
</feature>
<dbReference type="PROSITE" id="PS00678">
    <property type="entry name" value="WD_REPEATS_1"/>
    <property type="match status" value="2"/>
</dbReference>
<dbReference type="EMBL" id="EQ973830">
    <property type="protein sequence ID" value="EEF43684.1"/>
    <property type="molecule type" value="Genomic_DNA"/>
</dbReference>
<evidence type="ECO:0000256" key="1">
    <source>
        <dbReference type="ARBA" id="ARBA00022574"/>
    </source>
</evidence>
<feature type="repeat" description="WD" evidence="3">
    <location>
        <begin position="193"/>
        <end position="225"/>
    </location>
</feature>
<name>B9RYH5_RICCO</name>
<dbReference type="CDD" id="cd00200">
    <property type="entry name" value="WD40"/>
    <property type="match status" value="1"/>
</dbReference>
<dbReference type="Gene3D" id="2.130.10.10">
    <property type="entry name" value="YVTN repeat-like/Quinoprotein amine dehydrogenase"/>
    <property type="match status" value="2"/>
</dbReference>
<reference evidence="6" key="1">
    <citation type="journal article" date="2010" name="Nat. Biotechnol.">
        <title>Draft genome sequence of the oilseed species Ricinus communis.</title>
        <authorList>
            <person name="Chan A.P."/>
            <person name="Crabtree J."/>
            <person name="Zhao Q."/>
            <person name="Lorenzi H."/>
            <person name="Orvis J."/>
            <person name="Puiu D."/>
            <person name="Melake-Berhan A."/>
            <person name="Jones K.M."/>
            <person name="Redman J."/>
            <person name="Chen G."/>
            <person name="Cahoon E.B."/>
            <person name="Gedil M."/>
            <person name="Stanke M."/>
            <person name="Haas B.J."/>
            <person name="Wortman J.R."/>
            <person name="Fraser-Liggett C.M."/>
            <person name="Ravel J."/>
            <person name="Rabinowicz P.D."/>
        </authorList>
    </citation>
    <scope>NUCLEOTIDE SEQUENCE [LARGE SCALE GENOMIC DNA]</scope>
    <source>
        <strain evidence="6">cv. Hale</strain>
    </source>
</reference>
<dbReference type="PROSITE" id="PS50294">
    <property type="entry name" value="WD_REPEATS_REGION"/>
    <property type="match status" value="3"/>
</dbReference>
<dbReference type="InterPro" id="IPR036322">
    <property type="entry name" value="WD40_repeat_dom_sf"/>
</dbReference>
<evidence type="ECO:0000313" key="5">
    <source>
        <dbReference type="EMBL" id="EEF43684.1"/>
    </source>
</evidence>
<protein>
    <submittedName>
        <fullName evidence="5">Angio-associated migratory cell protein, putative</fullName>
    </submittedName>
</protein>
<evidence type="ECO:0000256" key="2">
    <source>
        <dbReference type="ARBA" id="ARBA00022737"/>
    </source>
</evidence>
<dbReference type="PANTHER" id="PTHR19857:SF8">
    <property type="entry name" value="ANGIO-ASSOCIATED MIGRATORY CELL PROTEIN"/>
    <property type="match status" value="1"/>
</dbReference>
<dbReference type="SMART" id="SM00320">
    <property type="entry name" value="WD40"/>
    <property type="match status" value="6"/>
</dbReference>
<dbReference type="InParanoid" id="B9RYH5"/>